<evidence type="ECO:0000313" key="1">
    <source>
        <dbReference type="EMBL" id="SBP63693.1"/>
    </source>
</evidence>
<name>A0A1A8B9W1_NOTFU</name>
<protein>
    <submittedName>
        <fullName evidence="1">Uncharacterized protein</fullName>
    </submittedName>
</protein>
<sequence length="119" mass="13313">TARRRMIITTWLSAHLDSLTRTPLDSWTPHSATFIILLPDRPAHTILLPTDPLSLSNPAPPLQLRRSPFWIIPGSLPPLIPQTKSSPVSPLSVFLPRLFTSWTHLWSALPQTLVPVFSP</sequence>
<reference evidence="1" key="1">
    <citation type="submission" date="2016-05" db="EMBL/GenBank/DDBJ databases">
        <authorList>
            <person name="Lavstsen T."/>
            <person name="Jespersen J.S."/>
        </authorList>
    </citation>
    <scope>NUCLEOTIDE SEQUENCE</scope>
    <source>
        <tissue evidence="1">Brain</tissue>
    </source>
</reference>
<feature type="non-terminal residue" evidence="1">
    <location>
        <position position="1"/>
    </location>
</feature>
<proteinExistence type="predicted"/>
<reference evidence="1" key="2">
    <citation type="submission" date="2016-06" db="EMBL/GenBank/DDBJ databases">
        <title>The genome of a short-lived fish provides insights into sex chromosome evolution and the genetic control of aging.</title>
        <authorList>
            <person name="Reichwald K."/>
            <person name="Felder M."/>
            <person name="Petzold A."/>
            <person name="Koch P."/>
            <person name="Groth M."/>
            <person name="Platzer M."/>
        </authorList>
    </citation>
    <scope>NUCLEOTIDE SEQUENCE</scope>
    <source>
        <tissue evidence="1">Brain</tissue>
    </source>
</reference>
<dbReference type="AlphaFoldDB" id="A0A1A8B9W1"/>
<accession>A0A1A8B9W1</accession>
<organism evidence="1">
    <name type="scientific">Nothobranchius furzeri</name>
    <name type="common">Turquoise killifish</name>
    <dbReference type="NCBI Taxonomy" id="105023"/>
    <lineage>
        <taxon>Eukaryota</taxon>
        <taxon>Metazoa</taxon>
        <taxon>Chordata</taxon>
        <taxon>Craniata</taxon>
        <taxon>Vertebrata</taxon>
        <taxon>Euteleostomi</taxon>
        <taxon>Actinopterygii</taxon>
        <taxon>Neopterygii</taxon>
        <taxon>Teleostei</taxon>
        <taxon>Neoteleostei</taxon>
        <taxon>Acanthomorphata</taxon>
        <taxon>Ovalentaria</taxon>
        <taxon>Atherinomorphae</taxon>
        <taxon>Cyprinodontiformes</taxon>
        <taxon>Nothobranchiidae</taxon>
        <taxon>Nothobranchius</taxon>
    </lineage>
</organism>
<gene>
    <name evidence="1" type="primary">Nfu_g_1_019184</name>
</gene>
<feature type="non-terminal residue" evidence="1">
    <location>
        <position position="119"/>
    </location>
</feature>
<dbReference type="EMBL" id="HADY01025208">
    <property type="protein sequence ID" value="SBP63693.1"/>
    <property type="molecule type" value="Transcribed_RNA"/>
</dbReference>